<protein>
    <submittedName>
        <fullName evidence="5">Dipeptidase E</fullName>
    </submittedName>
</protein>
<sequence length="254" mass="27432">MDNHQQNPESINTASHSRNNNVRIILGSTSTLAGQSYLAYLKDTLTLHFAGISKLLFVPYARPGGISHATYTESAARFFATLNIEVENLGATSDPLQAVSRAEAIFTGGGNTFLLVKTLHELGLMTAIRERVLQGVPYLGTSAGANIGGLTMGTTNDMPIVYPPSFNTMGLVPFNINPHFISGRLSADHMGETRETRIQEFLTQNKMPVVGLPEGSWIQVNGAIITLEGTKAATIFKKDGQPYELTPGSRLLLQ</sequence>
<dbReference type="NCBIfam" id="NF003642">
    <property type="entry name" value="PRK05282.1"/>
    <property type="match status" value="1"/>
</dbReference>
<keyword evidence="6" id="KW-1185">Reference proteome</keyword>
<keyword evidence="3" id="KW-0378">Hydrolase</keyword>
<organism evidence="5 6">
    <name type="scientific">Arachidicoccus rhizosphaerae</name>
    <dbReference type="NCBI Taxonomy" id="551991"/>
    <lineage>
        <taxon>Bacteria</taxon>
        <taxon>Pseudomonadati</taxon>
        <taxon>Bacteroidota</taxon>
        <taxon>Chitinophagia</taxon>
        <taxon>Chitinophagales</taxon>
        <taxon>Chitinophagaceae</taxon>
        <taxon>Arachidicoccus</taxon>
    </lineage>
</organism>
<dbReference type="OrthoDB" id="3373764at2"/>
<dbReference type="AlphaFoldDB" id="A0A1H4BKA6"/>
<dbReference type="STRING" id="551991.SAMN05192529_12224"/>
<reference evidence="5 6" key="1">
    <citation type="submission" date="2016-10" db="EMBL/GenBank/DDBJ databases">
        <authorList>
            <person name="de Groot N.N."/>
        </authorList>
    </citation>
    <scope>NUCLEOTIDE SEQUENCE [LARGE SCALE GENOMIC DNA]</scope>
    <source>
        <strain evidence="5 6">Vu-144</strain>
    </source>
</reference>
<evidence type="ECO:0000256" key="1">
    <source>
        <dbReference type="ARBA" id="ARBA00006534"/>
    </source>
</evidence>
<keyword evidence="4" id="KW-0720">Serine protease</keyword>
<evidence type="ECO:0000256" key="4">
    <source>
        <dbReference type="ARBA" id="ARBA00022825"/>
    </source>
</evidence>
<dbReference type="Pfam" id="PF03575">
    <property type="entry name" value="Peptidase_S51"/>
    <property type="match status" value="1"/>
</dbReference>
<accession>A0A1H4BKA6</accession>
<dbReference type="Gene3D" id="3.40.50.880">
    <property type="match status" value="1"/>
</dbReference>
<name>A0A1H4BKA6_9BACT</name>
<keyword evidence="2" id="KW-0645">Protease</keyword>
<dbReference type="CDD" id="cd03146">
    <property type="entry name" value="GAT1_Peptidase_E"/>
    <property type="match status" value="1"/>
</dbReference>
<dbReference type="Proteomes" id="UP000199041">
    <property type="component" value="Unassembled WGS sequence"/>
</dbReference>
<dbReference type="SUPFAM" id="SSF52317">
    <property type="entry name" value="Class I glutamine amidotransferase-like"/>
    <property type="match status" value="1"/>
</dbReference>
<dbReference type="GO" id="GO:0008236">
    <property type="term" value="F:serine-type peptidase activity"/>
    <property type="evidence" value="ECO:0007669"/>
    <property type="project" value="UniProtKB-KW"/>
</dbReference>
<evidence type="ECO:0000313" key="6">
    <source>
        <dbReference type="Proteomes" id="UP000199041"/>
    </source>
</evidence>
<gene>
    <name evidence="5" type="ORF">SAMN05192529_12224</name>
</gene>
<dbReference type="EMBL" id="FNQY01000022">
    <property type="protein sequence ID" value="SEA48458.1"/>
    <property type="molecule type" value="Genomic_DNA"/>
</dbReference>
<dbReference type="PANTHER" id="PTHR20842:SF0">
    <property type="entry name" value="ALPHA-ASPARTYL DIPEPTIDASE"/>
    <property type="match status" value="1"/>
</dbReference>
<dbReference type="RefSeq" id="WP_091400209.1">
    <property type="nucleotide sequence ID" value="NZ_FNQY01000022.1"/>
</dbReference>
<dbReference type="GO" id="GO:0006508">
    <property type="term" value="P:proteolysis"/>
    <property type="evidence" value="ECO:0007669"/>
    <property type="project" value="UniProtKB-KW"/>
</dbReference>
<dbReference type="InterPro" id="IPR029062">
    <property type="entry name" value="Class_I_gatase-like"/>
</dbReference>
<dbReference type="InterPro" id="IPR005320">
    <property type="entry name" value="Peptidase_S51"/>
</dbReference>
<evidence type="ECO:0000256" key="3">
    <source>
        <dbReference type="ARBA" id="ARBA00022801"/>
    </source>
</evidence>
<evidence type="ECO:0000256" key="2">
    <source>
        <dbReference type="ARBA" id="ARBA00022670"/>
    </source>
</evidence>
<proteinExistence type="inferred from homology"/>
<comment type="similarity">
    <text evidence="1">Belongs to the peptidase S51 family.</text>
</comment>
<dbReference type="PANTHER" id="PTHR20842">
    <property type="entry name" value="PROTEASE S51 ALPHA-ASPARTYL DIPEPTIDASE"/>
    <property type="match status" value="1"/>
</dbReference>
<evidence type="ECO:0000313" key="5">
    <source>
        <dbReference type="EMBL" id="SEA48458.1"/>
    </source>
</evidence>